<keyword evidence="2" id="KW-0472">Membrane</keyword>
<dbReference type="Proteomes" id="UP000596661">
    <property type="component" value="Chromosome 4"/>
</dbReference>
<evidence type="ECO:0000313" key="4">
    <source>
        <dbReference type="Proteomes" id="UP000596661"/>
    </source>
</evidence>
<evidence type="ECO:0000313" key="3">
    <source>
        <dbReference type="EnsemblPlants" id="cds.evm.model.04.1880"/>
    </source>
</evidence>
<dbReference type="Gene3D" id="3.40.1090.10">
    <property type="entry name" value="Cytosolic phospholipase A2 catalytic domain"/>
    <property type="match status" value="1"/>
</dbReference>
<dbReference type="EMBL" id="UZAU01000401">
    <property type="status" value="NOT_ANNOTATED_CDS"/>
    <property type="molecule type" value="Genomic_DNA"/>
</dbReference>
<dbReference type="PANTHER" id="PTHR32176">
    <property type="entry name" value="XYLOSE ISOMERASE"/>
    <property type="match status" value="1"/>
</dbReference>
<dbReference type="Gramene" id="evm.model.04.1880">
    <property type="protein sequence ID" value="cds.evm.model.04.1880"/>
    <property type="gene ID" value="evm.TU.04.1880"/>
</dbReference>
<name>A0A803PEX8_CANSA</name>
<evidence type="ECO:0000256" key="1">
    <source>
        <dbReference type="ARBA" id="ARBA00022963"/>
    </source>
</evidence>
<accession>A0A803PEX8</accession>
<keyword evidence="4" id="KW-1185">Reference proteome</keyword>
<keyword evidence="2" id="KW-0812">Transmembrane</keyword>
<feature type="transmembrane region" description="Helical" evidence="2">
    <location>
        <begin position="215"/>
        <end position="235"/>
    </location>
</feature>
<keyword evidence="1" id="KW-0443">Lipid metabolism</keyword>
<dbReference type="AlphaFoldDB" id="A0A803PEX8"/>
<keyword evidence="2" id="KW-1133">Transmembrane helix</keyword>
<dbReference type="GO" id="GO:0016042">
    <property type="term" value="P:lipid catabolic process"/>
    <property type="evidence" value="ECO:0007669"/>
    <property type="project" value="UniProtKB-KW"/>
</dbReference>
<feature type="transmembrane region" description="Helical" evidence="2">
    <location>
        <begin position="181"/>
        <end position="203"/>
    </location>
</feature>
<dbReference type="GO" id="GO:0004620">
    <property type="term" value="F:phospholipase activity"/>
    <property type="evidence" value="ECO:0007669"/>
    <property type="project" value="TreeGrafter"/>
</dbReference>
<sequence>MEEALEESSLELFFRNLNLISRGIFADTINTVKALGGPKYDGKYLHNLISKNLSGVKLHQTLTNVVIPTFDINKLQPVIFSSYQDDTLKGDVASVDVATEENLNKLVEVGQNLLNKPASRLNVDTGLYEPIPNAGTNDQVLKSPPHLKFKFDSLVDAHEANRIIEANPNIMTPNSKQPGLISIKCGLGLGNFWIVGLGIRVTIKMEYRITPPVRSDFFFFSGYEALLAIVTIVYFV</sequence>
<dbReference type="PANTHER" id="PTHR32176:SF92">
    <property type="entry name" value="XYLOSE ISOMERASE"/>
    <property type="match status" value="1"/>
</dbReference>
<reference evidence="3" key="2">
    <citation type="submission" date="2021-03" db="UniProtKB">
        <authorList>
            <consortium name="EnsemblPlants"/>
        </authorList>
    </citation>
    <scope>IDENTIFICATION</scope>
</reference>
<evidence type="ECO:0000256" key="2">
    <source>
        <dbReference type="SAM" id="Phobius"/>
    </source>
</evidence>
<protein>
    <submittedName>
        <fullName evidence="3">Uncharacterized protein</fullName>
    </submittedName>
</protein>
<dbReference type="SUPFAM" id="SSF52151">
    <property type="entry name" value="FabD/lysophospholipase-like"/>
    <property type="match status" value="1"/>
</dbReference>
<organism evidence="3 4">
    <name type="scientific">Cannabis sativa</name>
    <name type="common">Hemp</name>
    <name type="synonym">Marijuana</name>
    <dbReference type="NCBI Taxonomy" id="3483"/>
    <lineage>
        <taxon>Eukaryota</taxon>
        <taxon>Viridiplantae</taxon>
        <taxon>Streptophyta</taxon>
        <taxon>Embryophyta</taxon>
        <taxon>Tracheophyta</taxon>
        <taxon>Spermatophyta</taxon>
        <taxon>Magnoliopsida</taxon>
        <taxon>eudicotyledons</taxon>
        <taxon>Gunneridae</taxon>
        <taxon>Pentapetalae</taxon>
        <taxon>rosids</taxon>
        <taxon>fabids</taxon>
        <taxon>Rosales</taxon>
        <taxon>Cannabaceae</taxon>
        <taxon>Cannabis</taxon>
    </lineage>
</organism>
<proteinExistence type="predicted"/>
<dbReference type="GO" id="GO:0047372">
    <property type="term" value="F:monoacylglycerol lipase activity"/>
    <property type="evidence" value="ECO:0007669"/>
    <property type="project" value="TreeGrafter"/>
</dbReference>
<keyword evidence="1" id="KW-0442">Lipid degradation</keyword>
<dbReference type="EnsemblPlants" id="evm.model.04.1880">
    <property type="protein sequence ID" value="cds.evm.model.04.1880"/>
    <property type="gene ID" value="evm.TU.04.1880"/>
</dbReference>
<reference evidence="3" key="1">
    <citation type="submission" date="2018-11" db="EMBL/GenBank/DDBJ databases">
        <authorList>
            <person name="Grassa J C."/>
        </authorList>
    </citation>
    <scope>NUCLEOTIDE SEQUENCE [LARGE SCALE GENOMIC DNA]</scope>
</reference>
<dbReference type="InterPro" id="IPR016035">
    <property type="entry name" value="Acyl_Trfase/lysoPLipase"/>
</dbReference>